<evidence type="ECO:0000313" key="1">
    <source>
        <dbReference type="EMBL" id="GAA4251160.1"/>
    </source>
</evidence>
<dbReference type="EMBL" id="BAABAT010000011">
    <property type="protein sequence ID" value="GAA4251160.1"/>
    <property type="molecule type" value="Genomic_DNA"/>
</dbReference>
<sequence>MAVQWLVLKQAVQGVTGTKRIIEVLGDARLNEALVAIGDNHSATAARALREARTRDGEATRAKLETARHALEEAYTAYARITMVDTWRARFYRMTHRSRVNTAYAICCQIALTAAIVYRELGNDEESVRDFLARAQRMGDLYQGRYEDFRRSTTEIPGKTEREVVLGEVYNAGTGTGMLVVTGFEDVPVVVYESHAVWREVIAEVERILNTPQPTDEVLTRIGNIRPGSPLAEGRMPCDPS</sequence>
<evidence type="ECO:0000313" key="2">
    <source>
        <dbReference type="Proteomes" id="UP001500620"/>
    </source>
</evidence>
<accession>A0ABP8DAF7</accession>
<gene>
    <name evidence="1" type="ORF">GCM10022255_042660</name>
</gene>
<dbReference type="Proteomes" id="UP001500620">
    <property type="component" value="Unassembled WGS sequence"/>
</dbReference>
<proteinExistence type="predicted"/>
<protein>
    <submittedName>
        <fullName evidence="1">Uncharacterized protein</fullName>
    </submittedName>
</protein>
<reference evidence="2" key="1">
    <citation type="journal article" date="2019" name="Int. J. Syst. Evol. Microbiol.">
        <title>The Global Catalogue of Microorganisms (GCM) 10K type strain sequencing project: providing services to taxonomists for standard genome sequencing and annotation.</title>
        <authorList>
            <consortium name="The Broad Institute Genomics Platform"/>
            <consortium name="The Broad Institute Genome Sequencing Center for Infectious Disease"/>
            <person name="Wu L."/>
            <person name="Ma J."/>
        </authorList>
    </citation>
    <scope>NUCLEOTIDE SEQUENCE [LARGE SCALE GENOMIC DNA]</scope>
    <source>
        <strain evidence="2">JCM 17441</strain>
    </source>
</reference>
<organism evidence="1 2">
    <name type="scientific">Dactylosporangium darangshiense</name>
    <dbReference type="NCBI Taxonomy" id="579108"/>
    <lineage>
        <taxon>Bacteria</taxon>
        <taxon>Bacillati</taxon>
        <taxon>Actinomycetota</taxon>
        <taxon>Actinomycetes</taxon>
        <taxon>Micromonosporales</taxon>
        <taxon>Micromonosporaceae</taxon>
        <taxon>Dactylosporangium</taxon>
    </lineage>
</organism>
<name>A0ABP8DAF7_9ACTN</name>
<comment type="caution">
    <text evidence="1">The sequence shown here is derived from an EMBL/GenBank/DDBJ whole genome shotgun (WGS) entry which is preliminary data.</text>
</comment>
<keyword evidence="2" id="KW-1185">Reference proteome</keyword>